<dbReference type="InterPro" id="IPR000863">
    <property type="entry name" value="Sulfotransferase_dom"/>
</dbReference>
<dbReference type="EMBL" id="JAPDFL010000001">
    <property type="protein sequence ID" value="MCW1932919.1"/>
    <property type="molecule type" value="Genomic_DNA"/>
</dbReference>
<evidence type="ECO:0000313" key="4">
    <source>
        <dbReference type="EMBL" id="MCW1932919.1"/>
    </source>
</evidence>
<dbReference type="PANTHER" id="PTHR10605">
    <property type="entry name" value="HEPARAN SULFATE SULFOTRANSFERASE"/>
    <property type="match status" value="1"/>
</dbReference>
<comment type="caution">
    <text evidence="4">The sequence shown here is derived from an EMBL/GenBank/DDBJ whole genome shotgun (WGS) entry which is preliminary data.</text>
</comment>
<protein>
    <submittedName>
        <fullName evidence="4">Sulfotransferase</fullName>
    </submittedName>
</protein>
<gene>
    <name evidence="4" type="ORF">OKW52_11800</name>
</gene>
<sequence length="301" mass="32689">MDASAPNMLRWPTGVSLLLGIGAQKSGTTWLHETLSSHPNCRAFPIKEVHYFDTVTNLTRAGYVLMFKRLKALSARGDAAGALAKVSRLVDLVEKPGGNDQGYIDLMTEGLAPGSVALDITPAYGMLDDAGFARAASLGATRFLFILREPVARFWSGVRMMAKLTGDAADPVEIAAREIADEALSASGERRLEAMVARGDYATTLDRLQRHVPAHRRLVVFFEDLFTQATLDRICAFLGLSPMPLTDTSPRLEGVSATLRPDQIERATEFFRPQYEAVCAALGDAVPAAWHERFARGPVAA</sequence>
<evidence type="ECO:0000259" key="3">
    <source>
        <dbReference type="Pfam" id="PF00685"/>
    </source>
</evidence>
<dbReference type="Pfam" id="PF00685">
    <property type="entry name" value="Sulfotransfer_1"/>
    <property type="match status" value="1"/>
</dbReference>
<evidence type="ECO:0000313" key="5">
    <source>
        <dbReference type="Proteomes" id="UP001208938"/>
    </source>
</evidence>
<keyword evidence="2" id="KW-0325">Glycoprotein</keyword>
<evidence type="ECO:0000256" key="1">
    <source>
        <dbReference type="ARBA" id="ARBA00022679"/>
    </source>
</evidence>
<dbReference type="Gene3D" id="3.40.50.300">
    <property type="entry name" value="P-loop containing nucleotide triphosphate hydrolases"/>
    <property type="match status" value="1"/>
</dbReference>
<dbReference type="Proteomes" id="UP001208938">
    <property type="component" value="Unassembled WGS sequence"/>
</dbReference>
<dbReference type="InterPro" id="IPR027417">
    <property type="entry name" value="P-loop_NTPase"/>
</dbReference>
<evidence type="ECO:0000256" key="2">
    <source>
        <dbReference type="ARBA" id="ARBA00023180"/>
    </source>
</evidence>
<keyword evidence="5" id="KW-1185">Reference proteome</keyword>
<accession>A0ABT3GZD4</accession>
<name>A0ABT3GZD4_9RHOB</name>
<dbReference type="RefSeq" id="WP_264505877.1">
    <property type="nucleotide sequence ID" value="NZ_JAPDFL010000001.1"/>
</dbReference>
<feature type="domain" description="Sulfotransferase" evidence="3">
    <location>
        <begin position="21"/>
        <end position="241"/>
    </location>
</feature>
<proteinExistence type="predicted"/>
<dbReference type="PANTHER" id="PTHR10605:SF56">
    <property type="entry name" value="BIFUNCTIONAL HEPARAN SULFATE N-DEACETYLASE_N-SULFOTRANSFERASE"/>
    <property type="match status" value="1"/>
</dbReference>
<dbReference type="InterPro" id="IPR037359">
    <property type="entry name" value="NST/OST"/>
</dbReference>
<dbReference type="SUPFAM" id="SSF52540">
    <property type="entry name" value="P-loop containing nucleoside triphosphate hydrolases"/>
    <property type="match status" value="1"/>
</dbReference>
<reference evidence="4 5" key="1">
    <citation type="submission" date="2022-10" db="EMBL/GenBank/DDBJ databases">
        <title>Pararhodobacter sp. nov., isolated from marine algae.</title>
        <authorList>
            <person name="Choi B.J."/>
            <person name="Kim J.M."/>
            <person name="Lee J.K."/>
            <person name="Choi D.G."/>
            <person name="Jeon C.O."/>
        </authorList>
    </citation>
    <scope>NUCLEOTIDE SEQUENCE [LARGE SCALE GENOMIC DNA]</scope>
    <source>
        <strain evidence="4 5">ZQ420</strain>
    </source>
</reference>
<keyword evidence="1" id="KW-0808">Transferase</keyword>
<organism evidence="4 5">
    <name type="scientific">Pararhodobacter zhoushanensis</name>
    <dbReference type="NCBI Taxonomy" id="2479545"/>
    <lineage>
        <taxon>Bacteria</taxon>
        <taxon>Pseudomonadati</taxon>
        <taxon>Pseudomonadota</taxon>
        <taxon>Alphaproteobacteria</taxon>
        <taxon>Rhodobacterales</taxon>
        <taxon>Paracoccaceae</taxon>
        <taxon>Pararhodobacter</taxon>
    </lineage>
</organism>